<dbReference type="InterPro" id="IPR014710">
    <property type="entry name" value="RmlC-like_jellyroll"/>
</dbReference>
<comment type="caution">
    <text evidence="1">The sequence shown here is derived from an EMBL/GenBank/DDBJ whole genome shotgun (WGS) entry which is preliminary data.</text>
</comment>
<keyword evidence="2" id="KW-1185">Reference proteome</keyword>
<protein>
    <recommendedName>
        <fullName evidence="3">Cupin domain-containing protein</fullName>
    </recommendedName>
</protein>
<dbReference type="Gene3D" id="2.60.120.10">
    <property type="entry name" value="Jelly Rolls"/>
    <property type="match status" value="1"/>
</dbReference>
<evidence type="ECO:0000313" key="1">
    <source>
        <dbReference type="EMBL" id="GIJ11939.1"/>
    </source>
</evidence>
<name>A0ABQ4I223_9ACTN</name>
<dbReference type="SUPFAM" id="SSF51182">
    <property type="entry name" value="RmlC-like cupins"/>
    <property type="match status" value="1"/>
</dbReference>
<evidence type="ECO:0008006" key="3">
    <source>
        <dbReference type="Google" id="ProtNLM"/>
    </source>
</evidence>
<accession>A0ABQ4I223</accession>
<dbReference type="EMBL" id="BOOZ01000040">
    <property type="protein sequence ID" value="GIJ11939.1"/>
    <property type="molecule type" value="Genomic_DNA"/>
</dbReference>
<organism evidence="1 2">
    <name type="scientific">Micromonospora andamanensis</name>
    <dbReference type="NCBI Taxonomy" id="1287068"/>
    <lineage>
        <taxon>Bacteria</taxon>
        <taxon>Bacillati</taxon>
        <taxon>Actinomycetota</taxon>
        <taxon>Actinomycetes</taxon>
        <taxon>Micromonosporales</taxon>
        <taxon>Micromonosporaceae</taxon>
        <taxon>Micromonospora</taxon>
    </lineage>
</organism>
<dbReference type="RefSeq" id="WP_204012781.1">
    <property type="nucleotide sequence ID" value="NZ_BOOZ01000040.1"/>
</dbReference>
<sequence>MTTATEQIRDLILKHQDIDQLGTLTTSFLHALTTAQHGLGAIYHPLGFIYVPMLKDDSGMLRLHLWLDGGTPEDITTSPYHMHTWNLTSYVHCGSLENQMIKTDADGPLGPYRVFEIVGDRQRGELRATSEEVRARIDSVEKVTAGHVYHIPAGQYHTTINTSQGDLVTVAYVQKVPGTMERNLGPLDTPTHVVERQPCPPEDVAHAARTVLARLG</sequence>
<evidence type="ECO:0000313" key="2">
    <source>
        <dbReference type="Proteomes" id="UP000647017"/>
    </source>
</evidence>
<gene>
    <name evidence="1" type="ORF">Van01_51530</name>
</gene>
<reference evidence="1 2" key="1">
    <citation type="submission" date="2021-01" db="EMBL/GenBank/DDBJ databases">
        <title>Whole genome shotgun sequence of Verrucosispora andamanensis NBRC 109075.</title>
        <authorList>
            <person name="Komaki H."/>
            <person name="Tamura T."/>
        </authorList>
    </citation>
    <scope>NUCLEOTIDE SEQUENCE [LARGE SCALE GENOMIC DNA]</scope>
    <source>
        <strain evidence="1 2">NBRC 109075</strain>
    </source>
</reference>
<dbReference type="InterPro" id="IPR011051">
    <property type="entry name" value="RmlC_Cupin_sf"/>
</dbReference>
<proteinExistence type="predicted"/>
<dbReference type="Proteomes" id="UP000647017">
    <property type="component" value="Unassembled WGS sequence"/>
</dbReference>